<protein>
    <submittedName>
        <fullName evidence="5">Aldo/keto reductase</fullName>
    </submittedName>
</protein>
<evidence type="ECO:0000313" key="6">
    <source>
        <dbReference type="Proteomes" id="UP000705983"/>
    </source>
</evidence>
<dbReference type="PANTHER" id="PTHR43827:SF3">
    <property type="entry name" value="NADP-DEPENDENT OXIDOREDUCTASE DOMAIN-CONTAINING PROTEIN"/>
    <property type="match status" value="1"/>
</dbReference>
<evidence type="ECO:0000256" key="3">
    <source>
        <dbReference type="ARBA" id="ARBA00023002"/>
    </source>
</evidence>
<dbReference type="RefSeq" id="WP_187996923.1">
    <property type="nucleotide sequence ID" value="NZ_JACEXG010000005.1"/>
</dbReference>
<evidence type="ECO:0000259" key="4">
    <source>
        <dbReference type="Pfam" id="PF00248"/>
    </source>
</evidence>
<sequence>MNTQIDFESIGIGFGTSPLKGDEAASAVTAAIEVGYTLIDTASRYENEEAVGQGIRDSGIARHDVIIQTKLRGRDHGNVRGALEQSLTKLGVDYIDVWMIHWPLPMLGLYAQAYEEMAKLQEEGLVRTLGVSNFLPEHLDEVESRTGLVPVVNQIQIDPGIHRSDLRHELTRRGIAIQAWSPLSKGGELFDAEPVKAAANAHGITPSQAILAWHRAIGTIPIVRSTNEERRKQNLHAVQVTLSPEEVRAISALPQRPLGEWDPATHDER</sequence>
<comment type="similarity">
    <text evidence="1">Belongs to the aldo/keto reductase family.</text>
</comment>
<dbReference type="PROSITE" id="PS00062">
    <property type="entry name" value="ALDOKETO_REDUCTASE_2"/>
    <property type="match status" value="1"/>
</dbReference>
<evidence type="ECO:0000256" key="1">
    <source>
        <dbReference type="ARBA" id="ARBA00007905"/>
    </source>
</evidence>
<dbReference type="Gene3D" id="3.20.20.100">
    <property type="entry name" value="NADP-dependent oxidoreductase domain"/>
    <property type="match status" value="1"/>
</dbReference>
<dbReference type="SUPFAM" id="SSF51430">
    <property type="entry name" value="NAD(P)-linked oxidoreductase"/>
    <property type="match status" value="1"/>
</dbReference>
<dbReference type="EMBL" id="JAFFJS010000005">
    <property type="protein sequence ID" value="MBM9433793.1"/>
    <property type="molecule type" value="Genomic_DNA"/>
</dbReference>
<organism evidence="5 6">
    <name type="scientific">Flaviflexus equikiangi</name>
    <dbReference type="NCBI Taxonomy" id="2758573"/>
    <lineage>
        <taxon>Bacteria</taxon>
        <taxon>Bacillati</taxon>
        <taxon>Actinomycetota</taxon>
        <taxon>Actinomycetes</taxon>
        <taxon>Actinomycetales</taxon>
        <taxon>Actinomycetaceae</taxon>
        <taxon>Flaviflexus</taxon>
    </lineage>
</organism>
<dbReference type="InterPro" id="IPR023210">
    <property type="entry name" value="NADP_OxRdtase_dom"/>
</dbReference>
<dbReference type="PRINTS" id="PR00069">
    <property type="entry name" value="ALDKETRDTASE"/>
</dbReference>
<keyword evidence="2" id="KW-0521">NADP</keyword>
<keyword evidence="6" id="KW-1185">Reference proteome</keyword>
<proteinExistence type="inferred from homology"/>
<evidence type="ECO:0000256" key="2">
    <source>
        <dbReference type="ARBA" id="ARBA00022857"/>
    </source>
</evidence>
<dbReference type="InterPro" id="IPR018170">
    <property type="entry name" value="Aldo/ket_reductase_CS"/>
</dbReference>
<dbReference type="Proteomes" id="UP000705983">
    <property type="component" value="Unassembled WGS sequence"/>
</dbReference>
<keyword evidence="3" id="KW-0560">Oxidoreductase</keyword>
<dbReference type="PIRSF" id="PIRSF000097">
    <property type="entry name" value="AKR"/>
    <property type="match status" value="1"/>
</dbReference>
<evidence type="ECO:0000313" key="5">
    <source>
        <dbReference type="EMBL" id="MBM9433793.1"/>
    </source>
</evidence>
<dbReference type="PANTHER" id="PTHR43827">
    <property type="entry name" value="2,5-DIKETO-D-GLUCONIC ACID REDUCTASE"/>
    <property type="match status" value="1"/>
</dbReference>
<gene>
    <name evidence="5" type="ORF">JVW63_08800</name>
</gene>
<feature type="domain" description="NADP-dependent oxidoreductase" evidence="4">
    <location>
        <begin position="12"/>
        <end position="252"/>
    </location>
</feature>
<reference evidence="6" key="1">
    <citation type="submission" date="2021-02" db="EMBL/GenBank/DDBJ databases">
        <title>Leucobacter sp. CX169.</title>
        <authorList>
            <person name="Cheng Y."/>
        </authorList>
    </citation>
    <scope>NUCLEOTIDE SEQUENCE [LARGE SCALE GENOMIC DNA]</scope>
    <source>
        <strain evidence="6">JY899</strain>
    </source>
</reference>
<name>A0ABS2TGL5_9ACTO</name>
<dbReference type="InterPro" id="IPR036812">
    <property type="entry name" value="NAD(P)_OxRdtase_dom_sf"/>
</dbReference>
<comment type="caution">
    <text evidence="5">The sequence shown here is derived from an EMBL/GenBank/DDBJ whole genome shotgun (WGS) entry which is preliminary data.</text>
</comment>
<dbReference type="PROSITE" id="PS00063">
    <property type="entry name" value="ALDOKETO_REDUCTASE_3"/>
    <property type="match status" value="1"/>
</dbReference>
<accession>A0ABS2TGL5</accession>
<dbReference type="Pfam" id="PF00248">
    <property type="entry name" value="Aldo_ket_red"/>
    <property type="match status" value="1"/>
</dbReference>
<dbReference type="InterPro" id="IPR020471">
    <property type="entry name" value="AKR"/>
</dbReference>